<evidence type="ECO:0000313" key="18">
    <source>
        <dbReference type="EnsemblMetazoa" id="CLYHEMP015731.1"/>
    </source>
</evidence>
<dbReference type="CDD" id="cd00094">
    <property type="entry name" value="HX"/>
    <property type="match status" value="1"/>
</dbReference>
<dbReference type="PANTHER" id="PTHR10201:SF291">
    <property type="entry name" value="MATRIX METALLOPROTEINASE 1, ISOFORM C-RELATED"/>
    <property type="match status" value="1"/>
</dbReference>
<dbReference type="InterPro" id="IPR002477">
    <property type="entry name" value="Peptidoglycan-bd-like"/>
</dbReference>
<dbReference type="Pfam" id="PF01471">
    <property type="entry name" value="PG_binding_1"/>
    <property type="match status" value="1"/>
</dbReference>
<dbReference type="Gene3D" id="3.40.390.10">
    <property type="entry name" value="Collagenase (Catalytic Domain)"/>
    <property type="match status" value="1"/>
</dbReference>
<evidence type="ECO:0000256" key="14">
    <source>
        <dbReference type="PIRSR" id="PIRSR621190-2"/>
    </source>
</evidence>
<reference evidence="18" key="1">
    <citation type="submission" date="2021-01" db="UniProtKB">
        <authorList>
            <consortium name="EnsemblMetazoa"/>
        </authorList>
    </citation>
    <scope>IDENTIFICATION</scope>
</reference>
<evidence type="ECO:0000256" key="16">
    <source>
        <dbReference type="SAM" id="SignalP"/>
    </source>
</evidence>
<feature type="binding site" evidence="14">
    <location>
        <position position="174"/>
    </location>
    <ligand>
        <name>Ca(2+)</name>
        <dbReference type="ChEBI" id="CHEBI:29108"/>
        <label>3</label>
    </ligand>
</feature>
<dbReference type="GO" id="GO:0004222">
    <property type="term" value="F:metalloendopeptidase activity"/>
    <property type="evidence" value="ECO:0007669"/>
    <property type="project" value="InterPro"/>
</dbReference>
<keyword evidence="5" id="KW-0677">Repeat</keyword>
<dbReference type="InterPro" id="IPR000585">
    <property type="entry name" value="Hemopexin-like_dom"/>
</dbReference>
<feature type="binding site" evidence="14">
    <location>
        <position position="435"/>
    </location>
    <ligand>
        <name>Ca(2+)</name>
        <dbReference type="ChEBI" id="CHEBI:29108"/>
        <label>4</label>
    </ligand>
</feature>
<feature type="binding site" evidence="14">
    <location>
        <position position="193"/>
    </location>
    <ligand>
        <name>Ca(2+)</name>
        <dbReference type="ChEBI" id="CHEBI:29108"/>
        <label>2</label>
    </ligand>
</feature>
<comment type="cofactor">
    <cofactor evidence="14">
        <name>Ca(2+)</name>
        <dbReference type="ChEBI" id="CHEBI:29108"/>
    </cofactor>
    <text evidence="14">Can bind about 5 Ca(2+) ions per subunit.</text>
</comment>
<dbReference type="Proteomes" id="UP000594262">
    <property type="component" value="Unplaced"/>
</dbReference>
<dbReference type="InterPro" id="IPR006026">
    <property type="entry name" value="Peptidase_Metallo"/>
</dbReference>
<dbReference type="PANTHER" id="PTHR10201">
    <property type="entry name" value="MATRIX METALLOPROTEINASE"/>
    <property type="match status" value="1"/>
</dbReference>
<feature type="binding site" evidence="14">
    <location>
        <position position="166"/>
    </location>
    <ligand>
        <name>Zn(2+)</name>
        <dbReference type="ChEBI" id="CHEBI:29105"/>
        <label>1</label>
    </ligand>
</feature>
<comment type="similarity">
    <text evidence="1">Belongs to the peptidase M10A family.</text>
</comment>
<feature type="binding site" evidence="14">
    <location>
        <position position="197"/>
    </location>
    <ligand>
        <name>Ca(2+)</name>
        <dbReference type="ChEBI" id="CHEBI:29108"/>
        <label>3</label>
    </ligand>
</feature>
<dbReference type="OrthoDB" id="406838at2759"/>
<dbReference type="InterPro" id="IPR001818">
    <property type="entry name" value="Pept_M10_metallopeptidase"/>
</dbReference>
<feature type="binding site" evidence="13">
    <location>
        <position position="218"/>
    </location>
    <ligand>
        <name>Zn(2+)</name>
        <dbReference type="ChEBI" id="CHEBI:29105"/>
        <label>2</label>
        <note>catalytic</note>
    </ligand>
</feature>
<feature type="binding site" evidence="14">
    <location>
        <position position="388"/>
    </location>
    <ligand>
        <name>Ca(2+)</name>
        <dbReference type="ChEBI" id="CHEBI:29108"/>
        <label>5</label>
    </ligand>
</feature>
<dbReference type="FunFam" id="3.40.390.10:FF:000022">
    <property type="entry name" value="Matrix metalloproteinase 1, isoform C"/>
    <property type="match status" value="1"/>
</dbReference>
<evidence type="ECO:0000313" key="19">
    <source>
        <dbReference type="Proteomes" id="UP000594262"/>
    </source>
</evidence>
<feature type="binding site" evidence="14">
    <location>
        <position position="198"/>
    </location>
    <ligand>
        <name>Ca(2+)</name>
        <dbReference type="ChEBI" id="CHEBI:29108"/>
        <label>1</label>
    </ligand>
</feature>
<dbReference type="AlphaFoldDB" id="A0A7M5X0P8"/>
<keyword evidence="6" id="KW-0378">Hydrolase</keyword>
<evidence type="ECO:0000256" key="15">
    <source>
        <dbReference type="PROSITE-ProRule" id="PRU01011"/>
    </source>
</evidence>
<keyword evidence="10" id="KW-0865">Zymogen</keyword>
<dbReference type="PROSITE" id="PS51642">
    <property type="entry name" value="HEMOPEXIN_2"/>
    <property type="match status" value="2"/>
</dbReference>
<feature type="binding site" evidence="14">
    <location>
        <position position="340"/>
    </location>
    <ligand>
        <name>Ca(2+)</name>
        <dbReference type="ChEBI" id="CHEBI:29108"/>
        <label>4</label>
    </ligand>
</feature>
<evidence type="ECO:0000256" key="8">
    <source>
        <dbReference type="ARBA" id="ARBA00022837"/>
    </source>
</evidence>
<feature type="repeat" description="Hemopexin" evidence="15">
    <location>
        <begin position="382"/>
        <end position="430"/>
    </location>
</feature>
<feature type="signal peptide" evidence="16">
    <location>
        <begin position="1"/>
        <end position="17"/>
    </location>
</feature>
<feature type="binding site" evidence="13">
    <location>
        <position position="228"/>
    </location>
    <ligand>
        <name>Zn(2+)</name>
        <dbReference type="ChEBI" id="CHEBI:29105"/>
        <label>2</label>
        <note>catalytic</note>
    </ligand>
</feature>
<evidence type="ECO:0000256" key="5">
    <source>
        <dbReference type="ARBA" id="ARBA00022737"/>
    </source>
</evidence>
<keyword evidence="11" id="KW-1015">Disulfide bond</keyword>
<feature type="binding site" evidence="13">
    <location>
        <position position="222"/>
    </location>
    <ligand>
        <name>Zn(2+)</name>
        <dbReference type="ChEBI" id="CHEBI:29105"/>
        <label>2</label>
        <note>catalytic</note>
    </ligand>
</feature>
<dbReference type="InterPro" id="IPR024079">
    <property type="entry name" value="MetalloPept_cat_dom_sf"/>
</dbReference>
<dbReference type="GeneID" id="136806696"/>
<feature type="binding site" evidence="14">
    <location>
        <position position="236"/>
    </location>
    <ligand>
        <name>Zn(2+)</name>
        <dbReference type="ChEBI" id="CHEBI:29105"/>
        <label>2</label>
        <note>catalytic</note>
    </ligand>
</feature>
<evidence type="ECO:0000256" key="7">
    <source>
        <dbReference type="ARBA" id="ARBA00022833"/>
    </source>
</evidence>
<evidence type="ECO:0000256" key="3">
    <source>
        <dbReference type="ARBA" id="ARBA00022723"/>
    </source>
</evidence>
<dbReference type="InterPro" id="IPR033739">
    <property type="entry name" value="M10A_MMP"/>
</dbReference>
<dbReference type="InterPro" id="IPR018487">
    <property type="entry name" value="Hemopexin-like_repeat"/>
</dbReference>
<keyword evidence="2" id="KW-0645">Protease</keyword>
<keyword evidence="3 13" id="KW-0479">Metal-binding</keyword>
<dbReference type="GO" id="GO:0006508">
    <property type="term" value="P:proteolysis"/>
    <property type="evidence" value="ECO:0007669"/>
    <property type="project" value="UniProtKB-KW"/>
</dbReference>
<dbReference type="PRINTS" id="PR00138">
    <property type="entry name" value="MATRIXIN"/>
</dbReference>
<keyword evidence="4 16" id="KW-0732">Signal</keyword>
<feature type="binding site" evidence="14">
    <location>
        <position position="156"/>
    </location>
    <ligand>
        <name>Ca(2+)</name>
        <dbReference type="ChEBI" id="CHEBI:29108"/>
        <label>2</label>
    </ligand>
</feature>
<dbReference type="Pfam" id="PF00413">
    <property type="entry name" value="Peptidase_M10"/>
    <property type="match status" value="1"/>
</dbReference>
<keyword evidence="9" id="KW-0482">Metalloprotease</keyword>
<feature type="binding site" evidence="14">
    <location>
        <position position="437"/>
    </location>
    <ligand>
        <name>Ca(2+)</name>
        <dbReference type="ChEBI" id="CHEBI:29108"/>
        <label>5</label>
    </ligand>
</feature>
<evidence type="ECO:0000256" key="12">
    <source>
        <dbReference type="PIRSR" id="PIRSR001191-1"/>
    </source>
</evidence>
<keyword evidence="7 13" id="KW-0862">Zinc</keyword>
<dbReference type="CDD" id="cd04278">
    <property type="entry name" value="ZnMc_MMP"/>
    <property type="match status" value="1"/>
</dbReference>
<dbReference type="SUPFAM" id="SSF47090">
    <property type="entry name" value="PGBD-like"/>
    <property type="match status" value="1"/>
</dbReference>
<dbReference type="InterPro" id="IPR036365">
    <property type="entry name" value="PGBD-like_sf"/>
</dbReference>
<evidence type="ECO:0000259" key="17">
    <source>
        <dbReference type="SMART" id="SM00235"/>
    </source>
</evidence>
<dbReference type="RefSeq" id="XP_066919391.1">
    <property type="nucleotide sequence ID" value="XM_067063290.1"/>
</dbReference>
<sequence length="527" mass="61680">MFIADLLVVCMISMVTAKSSQISSTQLNYLSRFGYFNTNSKIGSLGTRETLDEAIKKFQRYSGLPETGEVDDLTRVQFNKPRCGVKDINAGDDPSRKKRYTHRGLFWHKKLLTYRIENWTNDLTRSDVRTTIRKALSKWEKVSTLKFRERRGGTADIMIRFVRKEHNDAYAFDGPGGTLAHAFFPGRNPLAGDTHFDDDETFTLRNSRGKDFYWVALHEFGHAIGLDHSTVRGTVMFPFYNGYKGKDVELSEDDIKGIQSMYGKPKNYRPKVVTQDNPDPDRPPKCITKVHSITTNTRTGETIIINGGHIYIYDSHLLKHRKGPISLSRYFQNDKLVDVDASFTLPDGNTVFLQGESSWEYRGRHMIRSDLSLTRRGFPEELHNVDAAFFWNKARKVYIFKGHQYWRYNPWKREIDPDYPKNIKGLWHGIPDNIDSVFEWKEKIFFFKGDEYYRFDEDRYEVMNGYPRKIDKFFTCEENNKKLIRSYRKEQLRGDATENHSYHLHSYSKLLYSFFTVFTISVIYGQC</sequence>
<dbReference type="GO" id="GO:0030574">
    <property type="term" value="P:collagen catabolic process"/>
    <property type="evidence" value="ECO:0007669"/>
    <property type="project" value="TreeGrafter"/>
</dbReference>
<keyword evidence="19" id="KW-1185">Reference proteome</keyword>
<organism evidence="18 19">
    <name type="scientific">Clytia hemisphaerica</name>
    <dbReference type="NCBI Taxonomy" id="252671"/>
    <lineage>
        <taxon>Eukaryota</taxon>
        <taxon>Metazoa</taxon>
        <taxon>Cnidaria</taxon>
        <taxon>Hydrozoa</taxon>
        <taxon>Hydroidolina</taxon>
        <taxon>Leptothecata</taxon>
        <taxon>Obeliida</taxon>
        <taxon>Clytiidae</taxon>
        <taxon>Clytia</taxon>
    </lineage>
</organism>
<evidence type="ECO:0000256" key="10">
    <source>
        <dbReference type="ARBA" id="ARBA00023145"/>
    </source>
</evidence>
<evidence type="ECO:0000256" key="13">
    <source>
        <dbReference type="PIRSR" id="PIRSR001191-2"/>
    </source>
</evidence>
<dbReference type="SUPFAM" id="SSF50923">
    <property type="entry name" value="Hemopexin-like domain"/>
    <property type="match status" value="1"/>
</dbReference>
<dbReference type="InterPro" id="IPR021190">
    <property type="entry name" value="Pept_M10A"/>
</dbReference>
<feature type="binding site" evidence="14">
    <location>
        <position position="188"/>
    </location>
    <ligand>
        <name>Ca(2+)</name>
        <dbReference type="ChEBI" id="CHEBI:29108"/>
        <label>2</label>
    </ligand>
</feature>
<dbReference type="SUPFAM" id="SSF55486">
    <property type="entry name" value="Metalloproteases ('zincins'), catalytic domain"/>
    <property type="match status" value="1"/>
</dbReference>
<evidence type="ECO:0000256" key="6">
    <source>
        <dbReference type="ARBA" id="ARBA00022801"/>
    </source>
</evidence>
<dbReference type="InterPro" id="IPR018486">
    <property type="entry name" value="Hemopexin_CS"/>
</dbReference>
<feature type="binding site" description="in inhibited form" evidence="14">
    <location>
        <position position="83"/>
    </location>
    <ligand>
        <name>Zn(2+)</name>
        <dbReference type="ChEBI" id="CHEBI:29105"/>
        <label>2</label>
        <note>catalytic</note>
    </ligand>
</feature>
<accession>A0A7M5X0P8</accession>
<feature type="binding site" evidence="14">
    <location>
        <position position="195"/>
    </location>
    <ligand>
        <name>Zn(2+)</name>
        <dbReference type="ChEBI" id="CHEBI:29105"/>
        <label>1</label>
    </ligand>
</feature>
<name>A0A7M5X0P8_9CNID</name>
<dbReference type="PIRSF" id="PIRSF001191">
    <property type="entry name" value="Peptidase_M10A_matrix"/>
    <property type="match status" value="1"/>
</dbReference>
<evidence type="ECO:0000256" key="9">
    <source>
        <dbReference type="ARBA" id="ARBA00023049"/>
    </source>
</evidence>
<comment type="cofactor">
    <cofactor evidence="14">
        <name>Zn(2+)</name>
        <dbReference type="ChEBI" id="CHEBI:29105"/>
    </cofactor>
    <text evidence="14">Binds 2 Zn(2+) ions per subunit.</text>
</comment>
<feature type="binding site" evidence="14">
    <location>
        <position position="181"/>
    </location>
    <ligand>
        <name>Zn(2+)</name>
        <dbReference type="ChEBI" id="CHEBI:29105"/>
        <label>1</label>
    </ligand>
</feature>
<evidence type="ECO:0000256" key="11">
    <source>
        <dbReference type="ARBA" id="ARBA00023157"/>
    </source>
</evidence>
<evidence type="ECO:0000256" key="1">
    <source>
        <dbReference type="ARBA" id="ARBA00010370"/>
    </source>
</evidence>
<dbReference type="EnsemblMetazoa" id="CLYHEMT015731.1">
    <property type="protein sequence ID" value="CLYHEMP015731.1"/>
    <property type="gene ID" value="CLYHEMG015731"/>
</dbReference>
<dbReference type="GO" id="GO:0008270">
    <property type="term" value="F:zinc ion binding"/>
    <property type="evidence" value="ECO:0007669"/>
    <property type="project" value="InterPro"/>
</dbReference>
<dbReference type="SMART" id="SM00235">
    <property type="entry name" value="ZnMc"/>
    <property type="match status" value="1"/>
</dbReference>
<keyword evidence="8 14" id="KW-0106">Calcium</keyword>
<feature type="binding site" evidence="14">
    <location>
        <position position="122"/>
    </location>
    <ligand>
        <name>Ca(2+)</name>
        <dbReference type="ChEBI" id="CHEBI:29108"/>
        <label>1</label>
    </ligand>
</feature>
<evidence type="ECO:0000256" key="2">
    <source>
        <dbReference type="ARBA" id="ARBA00022670"/>
    </source>
</evidence>
<feature type="binding site" evidence="14">
    <location>
        <position position="168"/>
    </location>
    <ligand>
        <name>Zn(2+)</name>
        <dbReference type="ChEBI" id="CHEBI:29105"/>
        <label>1</label>
    </ligand>
</feature>
<dbReference type="Pfam" id="PF00045">
    <property type="entry name" value="Hemopexin"/>
    <property type="match status" value="2"/>
</dbReference>
<dbReference type="GO" id="GO:0031012">
    <property type="term" value="C:extracellular matrix"/>
    <property type="evidence" value="ECO:0007669"/>
    <property type="project" value="InterPro"/>
</dbReference>
<feature type="binding site" evidence="14">
    <location>
        <position position="200"/>
    </location>
    <ligand>
        <name>Ca(2+)</name>
        <dbReference type="ChEBI" id="CHEBI:29108"/>
        <label>1</label>
    </ligand>
</feature>
<evidence type="ECO:0000256" key="4">
    <source>
        <dbReference type="ARBA" id="ARBA00022729"/>
    </source>
</evidence>
<dbReference type="SMART" id="SM00120">
    <property type="entry name" value="HX"/>
    <property type="match status" value="4"/>
</dbReference>
<protein>
    <recommendedName>
        <fullName evidence="17">Peptidase metallopeptidase domain-containing protein</fullName>
    </recommendedName>
</protein>
<dbReference type="RefSeq" id="XP_066919390.1">
    <property type="nucleotide sequence ID" value="XM_067063289.1"/>
</dbReference>
<dbReference type="InterPro" id="IPR036375">
    <property type="entry name" value="Hemopexin-like_dom_sf"/>
</dbReference>
<feature type="domain" description="Peptidase metallopeptidase" evidence="17">
    <location>
        <begin position="103"/>
        <end position="264"/>
    </location>
</feature>
<dbReference type="GO" id="GO:0030198">
    <property type="term" value="P:extracellular matrix organization"/>
    <property type="evidence" value="ECO:0007669"/>
    <property type="project" value="TreeGrafter"/>
</dbReference>
<feature type="active site" evidence="12">
    <location>
        <position position="219"/>
    </location>
</feature>
<dbReference type="Gene3D" id="2.110.10.10">
    <property type="entry name" value="Hemopexin-like domain"/>
    <property type="match status" value="1"/>
</dbReference>
<proteinExistence type="inferred from homology"/>
<feature type="repeat" description="Hemopexin" evidence="15">
    <location>
        <begin position="431"/>
        <end position="477"/>
    </location>
</feature>
<dbReference type="PROSITE" id="PS00024">
    <property type="entry name" value="HEMOPEXIN"/>
    <property type="match status" value="1"/>
</dbReference>
<feature type="binding site" evidence="14">
    <location>
        <position position="200"/>
    </location>
    <ligand>
        <name>Ca(2+)</name>
        <dbReference type="ChEBI" id="CHEBI:29108"/>
        <label>3</label>
    </ligand>
</feature>
<feature type="binding site" evidence="14">
    <location>
        <position position="173"/>
    </location>
    <ligand>
        <name>Ca(2+)</name>
        <dbReference type="ChEBI" id="CHEBI:29108"/>
        <label>3</label>
    </ligand>
</feature>
<feature type="chain" id="PRO_5029609243" description="Peptidase metallopeptidase domain-containing protein" evidence="16">
    <location>
        <begin position="18"/>
        <end position="527"/>
    </location>
</feature>